<dbReference type="GO" id="GO:0006886">
    <property type="term" value="P:intracellular protein transport"/>
    <property type="evidence" value="ECO:0007669"/>
    <property type="project" value="InterPro"/>
</dbReference>
<dbReference type="PROSITE" id="PS50192">
    <property type="entry name" value="T_SNARE"/>
    <property type="match status" value="1"/>
</dbReference>
<evidence type="ECO:0000256" key="1">
    <source>
        <dbReference type="ARBA" id="ARBA00009063"/>
    </source>
</evidence>
<dbReference type="AlphaFoldDB" id="A0AAE8N1Z8"/>
<organism evidence="5 6">
    <name type="scientific">Cephalotrichum gorgonifer</name>
    <dbReference type="NCBI Taxonomy" id="2041049"/>
    <lineage>
        <taxon>Eukaryota</taxon>
        <taxon>Fungi</taxon>
        <taxon>Dikarya</taxon>
        <taxon>Ascomycota</taxon>
        <taxon>Pezizomycotina</taxon>
        <taxon>Sordariomycetes</taxon>
        <taxon>Hypocreomycetidae</taxon>
        <taxon>Microascales</taxon>
        <taxon>Microascaceae</taxon>
        <taxon>Cephalotrichum</taxon>
    </lineage>
</organism>
<keyword evidence="6" id="KW-1185">Reference proteome</keyword>
<dbReference type="Gene3D" id="1.20.58.70">
    <property type="match status" value="1"/>
</dbReference>
<dbReference type="Pfam" id="PF05739">
    <property type="entry name" value="SNARE"/>
    <property type="match status" value="1"/>
</dbReference>
<protein>
    <submittedName>
        <fullName evidence="5">Related to syntaxin 12</fullName>
    </submittedName>
</protein>
<dbReference type="SMART" id="SM00397">
    <property type="entry name" value="t_SNARE"/>
    <property type="match status" value="1"/>
</dbReference>
<dbReference type="InterPro" id="IPR006012">
    <property type="entry name" value="Syntaxin/epimorphin_CS"/>
</dbReference>
<dbReference type="InterPro" id="IPR006011">
    <property type="entry name" value="Syntaxin_N"/>
</dbReference>
<evidence type="ECO:0000313" key="6">
    <source>
        <dbReference type="Proteomes" id="UP001187682"/>
    </source>
</evidence>
<feature type="non-terminal residue" evidence="5">
    <location>
        <position position="1"/>
    </location>
</feature>
<gene>
    <name evidence="5" type="ORF">DNG_06637</name>
</gene>
<proteinExistence type="inferred from homology"/>
<evidence type="ECO:0000256" key="3">
    <source>
        <dbReference type="SAM" id="Phobius"/>
    </source>
</evidence>
<dbReference type="PROSITE" id="PS00914">
    <property type="entry name" value="SYNTAXIN"/>
    <property type="match status" value="1"/>
</dbReference>
<keyword evidence="3" id="KW-1133">Transmembrane helix</keyword>
<feature type="region of interest" description="Disordered" evidence="2">
    <location>
        <begin position="32"/>
        <end position="63"/>
    </location>
</feature>
<feature type="domain" description="T-SNARE coiled-coil homology" evidence="4">
    <location>
        <begin position="79"/>
        <end position="141"/>
    </location>
</feature>
<dbReference type="GO" id="GO:0006896">
    <property type="term" value="P:Golgi to vacuole transport"/>
    <property type="evidence" value="ECO:0007669"/>
    <property type="project" value="TreeGrafter"/>
</dbReference>
<dbReference type="FunFam" id="1.20.5.110:FF:000059">
    <property type="entry name" value="Related to syntaxin 12"/>
    <property type="match status" value="1"/>
</dbReference>
<dbReference type="GO" id="GO:0031201">
    <property type="term" value="C:SNARE complex"/>
    <property type="evidence" value="ECO:0007669"/>
    <property type="project" value="TreeGrafter"/>
</dbReference>
<dbReference type="Pfam" id="PF14523">
    <property type="entry name" value="Syntaxin_2"/>
    <property type="match status" value="1"/>
</dbReference>
<reference evidence="5" key="1">
    <citation type="submission" date="2018-03" db="EMBL/GenBank/DDBJ databases">
        <authorList>
            <person name="Guldener U."/>
        </authorList>
    </citation>
    <scope>NUCLEOTIDE SEQUENCE</scope>
</reference>
<comment type="caution">
    <text evidence="5">The sequence shown here is derived from an EMBL/GenBank/DDBJ whole genome shotgun (WGS) entry which is preliminary data.</text>
</comment>
<dbReference type="PANTHER" id="PTHR19957:SF38">
    <property type="entry name" value="LD27581P"/>
    <property type="match status" value="1"/>
</dbReference>
<dbReference type="GO" id="GO:0048278">
    <property type="term" value="P:vesicle docking"/>
    <property type="evidence" value="ECO:0007669"/>
    <property type="project" value="TreeGrafter"/>
</dbReference>
<feature type="transmembrane region" description="Helical" evidence="3">
    <location>
        <begin position="153"/>
        <end position="172"/>
    </location>
</feature>
<sequence>KQQKYERNKISTEFQDAFKEFQDLQRQALDKQRASVSAARAAAHEPDTGDARETGHFQQQQQQQELSSLAVQSEVDFQDALIVEREEEIRNIEQGVGDLNVLFRQVAQIVSEQGEQLNTIADNVEVTRDDTRGAMVELGRASNYQKSARKKGCFLLLIASVILMIVLLAIFVD</sequence>
<dbReference type="InterPro" id="IPR010989">
    <property type="entry name" value="SNARE"/>
</dbReference>
<evidence type="ECO:0000313" key="5">
    <source>
        <dbReference type="EMBL" id="SPO03954.1"/>
    </source>
</evidence>
<dbReference type="PANTHER" id="PTHR19957">
    <property type="entry name" value="SYNTAXIN"/>
    <property type="match status" value="1"/>
</dbReference>
<name>A0AAE8N1Z8_9PEZI</name>
<feature type="compositionally biased region" description="Basic and acidic residues" evidence="2">
    <location>
        <begin position="42"/>
        <end position="55"/>
    </location>
</feature>
<dbReference type="GO" id="GO:0000149">
    <property type="term" value="F:SNARE binding"/>
    <property type="evidence" value="ECO:0007669"/>
    <property type="project" value="TreeGrafter"/>
</dbReference>
<dbReference type="EMBL" id="ONZQ02000009">
    <property type="protein sequence ID" value="SPO03954.1"/>
    <property type="molecule type" value="Genomic_DNA"/>
</dbReference>
<dbReference type="GO" id="GO:0005484">
    <property type="term" value="F:SNAP receptor activity"/>
    <property type="evidence" value="ECO:0007669"/>
    <property type="project" value="InterPro"/>
</dbReference>
<accession>A0AAE8N1Z8</accession>
<dbReference type="Proteomes" id="UP001187682">
    <property type="component" value="Unassembled WGS sequence"/>
</dbReference>
<dbReference type="GO" id="GO:0006906">
    <property type="term" value="P:vesicle fusion"/>
    <property type="evidence" value="ECO:0007669"/>
    <property type="project" value="TreeGrafter"/>
</dbReference>
<keyword evidence="3" id="KW-0472">Membrane</keyword>
<dbReference type="Gene3D" id="1.20.5.110">
    <property type="match status" value="1"/>
</dbReference>
<dbReference type="InterPro" id="IPR000727">
    <property type="entry name" value="T_SNARE_dom"/>
</dbReference>
<dbReference type="InterPro" id="IPR045242">
    <property type="entry name" value="Syntaxin"/>
</dbReference>
<keyword evidence="3" id="KW-0812">Transmembrane</keyword>
<comment type="similarity">
    <text evidence="1">Belongs to the syntaxin family.</text>
</comment>
<evidence type="ECO:0000259" key="4">
    <source>
        <dbReference type="PROSITE" id="PS50192"/>
    </source>
</evidence>
<dbReference type="SUPFAM" id="SSF47661">
    <property type="entry name" value="t-snare proteins"/>
    <property type="match status" value="1"/>
</dbReference>
<evidence type="ECO:0000256" key="2">
    <source>
        <dbReference type="SAM" id="MobiDB-lite"/>
    </source>
</evidence>
<dbReference type="GO" id="GO:0012505">
    <property type="term" value="C:endomembrane system"/>
    <property type="evidence" value="ECO:0007669"/>
    <property type="project" value="TreeGrafter"/>
</dbReference>